<comment type="caution">
    <text evidence="2">The sequence shown here is derived from an EMBL/GenBank/DDBJ whole genome shotgun (WGS) entry which is preliminary data.</text>
</comment>
<sequence>MSSKVRYSEVPVIGACPLNPPSDRKILRTIYKMYYNDFCEFTIGGPNNRESKIYVPINCERVAKKLKVDKDIVFGRLYYHLQQKHGYKKEDGMLVPFFSLGVGKEIRCVNFPLLDSVLASLHADHAKFLWSFGFSTAAVVISIISLSIRK</sequence>
<evidence type="ECO:0000313" key="3">
    <source>
        <dbReference type="Proteomes" id="UP000050317"/>
    </source>
</evidence>
<organism evidence="2 3">
    <name type="scientific">Pseudomonas syringae pv. viburni</name>
    <dbReference type="NCBI Taxonomy" id="251703"/>
    <lineage>
        <taxon>Bacteria</taxon>
        <taxon>Pseudomonadati</taxon>
        <taxon>Pseudomonadota</taxon>
        <taxon>Gammaproteobacteria</taxon>
        <taxon>Pseudomonadales</taxon>
        <taxon>Pseudomonadaceae</taxon>
        <taxon>Pseudomonas</taxon>
    </lineage>
</organism>
<name>A0A0Q0DF18_9PSED</name>
<keyword evidence="1" id="KW-0472">Membrane</keyword>
<keyword evidence="1" id="KW-0812">Transmembrane</keyword>
<gene>
    <name evidence="2" type="ORF">ALO40_03145</name>
</gene>
<keyword evidence="1" id="KW-1133">Transmembrane helix</keyword>
<dbReference type="AlphaFoldDB" id="A0A0Q0DF18"/>
<feature type="transmembrane region" description="Helical" evidence="1">
    <location>
        <begin position="128"/>
        <end position="148"/>
    </location>
</feature>
<accession>A0A0Q0DF18</accession>
<dbReference type="Proteomes" id="UP000050317">
    <property type="component" value="Unassembled WGS sequence"/>
</dbReference>
<evidence type="ECO:0000313" key="2">
    <source>
        <dbReference type="EMBL" id="KPZ26318.1"/>
    </source>
</evidence>
<reference evidence="2 3" key="1">
    <citation type="submission" date="2015-09" db="EMBL/GenBank/DDBJ databases">
        <title>Genome announcement of multiple Pseudomonas syringae strains.</title>
        <authorList>
            <person name="Thakur S."/>
            <person name="Wang P.W."/>
            <person name="Gong Y."/>
            <person name="Weir B.S."/>
            <person name="Guttman D.S."/>
        </authorList>
    </citation>
    <scope>NUCLEOTIDE SEQUENCE [LARGE SCALE GENOMIC DNA]</scope>
    <source>
        <strain evidence="2 3">ICMP3963</strain>
    </source>
</reference>
<dbReference type="EMBL" id="LJRR01000017">
    <property type="protein sequence ID" value="KPZ26318.1"/>
    <property type="molecule type" value="Genomic_DNA"/>
</dbReference>
<dbReference type="PATRIC" id="fig|251703.9.peg.4411"/>
<dbReference type="RefSeq" id="WP_052821580.1">
    <property type="nucleotide sequence ID" value="NZ_JYHK01000224.1"/>
</dbReference>
<evidence type="ECO:0000256" key="1">
    <source>
        <dbReference type="SAM" id="Phobius"/>
    </source>
</evidence>
<proteinExistence type="predicted"/>
<protein>
    <submittedName>
        <fullName evidence="2">Uncharacterized protein</fullName>
    </submittedName>
</protein>